<evidence type="ECO:0000313" key="2">
    <source>
        <dbReference type="Proteomes" id="UP001057402"/>
    </source>
</evidence>
<name>A0ACB9QPU3_9MYRT</name>
<organism evidence="1 2">
    <name type="scientific">Melastoma candidum</name>
    <dbReference type="NCBI Taxonomy" id="119954"/>
    <lineage>
        <taxon>Eukaryota</taxon>
        <taxon>Viridiplantae</taxon>
        <taxon>Streptophyta</taxon>
        <taxon>Embryophyta</taxon>
        <taxon>Tracheophyta</taxon>
        <taxon>Spermatophyta</taxon>
        <taxon>Magnoliopsida</taxon>
        <taxon>eudicotyledons</taxon>
        <taxon>Gunneridae</taxon>
        <taxon>Pentapetalae</taxon>
        <taxon>rosids</taxon>
        <taxon>malvids</taxon>
        <taxon>Myrtales</taxon>
        <taxon>Melastomataceae</taxon>
        <taxon>Melastomatoideae</taxon>
        <taxon>Melastomateae</taxon>
        <taxon>Melastoma</taxon>
    </lineage>
</organism>
<reference evidence="2" key="1">
    <citation type="journal article" date="2023" name="Front. Plant Sci.">
        <title>Chromosomal-level genome assembly of Melastoma candidum provides insights into trichome evolution.</title>
        <authorList>
            <person name="Zhong Y."/>
            <person name="Wu W."/>
            <person name="Sun C."/>
            <person name="Zou P."/>
            <person name="Liu Y."/>
            <person name="Dai S."/>
            <person name="Zhou R."/>
        </authorList>
    </citation>
    <scope>NUCLEOTIDE SEQUENCE [LARGE SCALE GENOMIC DNA]</scope>
</reference>
<accession>A0ACB9QPU3</accession>
<keyword evidence="2" id="KW-1185">Reference proteome</keyword>
<protein>
    <submittedName>
        <fullName evidence="1">Uncharacterized protein</fullName>
    </submittedName>
</protein>
<gene>
    <name evidence="1" type="ORF">MLD38_017370</name>
</gene>
<proteinExistence type="predicted"/>
<sequence length="220" mass="24675">MGPSVDQLVYRVQWQSADRFRCINGGLMPQTKPVEMDQDTTDKEKLDYYRSQEKEYRRRMEKARDCLLPSSVHMEVLQMLKDRGKVSVSTKEVVCEVVEGDVTQLVVQFLDKLGNVVEGNTWIPVIRNLDDKNEGGIIVEIKLKELEQAEVSMEWSIVPGQGGSSTLASLQPGWAISIEPRNIQGLNRSILGSMTTSDFINPQMTHATAHFMQTASTVGS</sequence>
<dbReference type="EMBL" id="CM042884">
    <property type="protein sequence ID" value="KAI4368862.1"/>
    <property type="molecule type" value="Genomic_DNA"/>
</dbReference>
<evidence type="ECO:0000313" key="1">
    <source>
        <dbReference type="EMBL" id="KAI4368862.1"/>
    </source>
</evidence>
<comment type="caution">
    <text evidence="1">The sequence shown here is derived from an EMBL/GenBank/DDBJ whole genome shotgun (WGS) entry which is preliminary data.</text>
</comment>
<dbReference type="Proteomes" id="UP001057402">
    <property type="component" value="Chromosome 5"/>
</dbReference>